<keyword evidence="3" id="KW-1185">Reference proteome</keyword>
<proteinExistence type="predicted"/>
<protein>
    <submittedName>
        <fullName evidence="2">Uncharacterized protein</fullName>
    </submittedName>
</protein>
<dbReference type="OrthoDB" id="10613060at2759"/>
<dbReference type="GeneID" id="16995783"/>
<dbReference type="Gramene" id="CMO351CT">
    <property type="protein sequence ID" value="CMO351CT"/>
    <property type="gene ID" value="CMO351C"/>
</dbReference>
<evidence type="ECO:0000313" key="3">
    <source>
        <dbReference type="Proteomes" id="UP000007014"/>
    </source>
</evidence>
<dbReference type="Proteomes" id="UP000007014">
    <property type="component" value="Chromosome 15"/>
</dbReference>
<dbReference type="HOGENOM" id="CLU_361080_0_0_1"/>
<name>M1VJW3_CYAM1</name>
<dbReference type="AlphaFoldDB" id="M1VJW3"/>
<reference evidence="2 3" key="1">
    <citation type="journal article" date="2004" name="Nature">
        <title>Genome sequence of the ultrasmall unicellular red alga Cyanidioschyzon merolae 10D.</title>
        <authorList>
            <person name="Matsuzaki M."/>
            <person name="Misumi O."/>
            <person name="Shin-i T."/>
            <person name="Maruyama S."/>
            <person name="Takahara M."/>
            <person name="Miyagishima S."/>
            <person name="Mori T."/>
            <person name="Nishida K."/>
            <person name="Yagisawa F."/>
            <person name="Nishida K."/>
            <person name="Yoshida Y."/>
            <person name="Nishimura Y."/>
            <person name="Nakao S."/>
            <person name="Kobayashi T."/>
            <person name="Momoyama Y."/>
            <person name="Higashiyama T."/>
            <person name="Minoda A."/>
            <person name="Sano M."/>
            <person name="Nomoto H."/>
            <person name="Oishi K."/>
            <person name="Hayashi H."/>
            <person name="Ohta F."/>
            <person name="Nishizaka S."/>
            <person name="Haga S."/>
            <person name="Miura S."/>
            <person name="Morishita T."/>
            <person name="Kabeya Y."/>
            <person name="Terasawa K."/>
            <person name="Suzuki Y."/>
            <person name="Ishii Y."/>
            <person name="Asakawa S."/>
            <person name="Takano H."/>
            <person name="Ohta N."/>
            <person name="Kuroiwa H."/>
            <person name="Tanaka K."/>
            <person name="Shimizu N."/>
            <person name="Sugano S."/>
            <person name="Sato N."/>
            <person name="Nozaki H."/>
            <person name="Ogasawara N."/>
            <person name="Kohara Y."/>
            <person name="Kuroiwa T."/>
        </authorList>
    </citation>
    <scope>NUCLEOTIDE SEQUENCE [LARGE SCALE GENOMIC DNA]</scope>
    <source>
        <strain evidence="2 3">10D</strain>
    </source>
</reference>
<dbReference type="EMBL" id="AP006497">
    <property type="protein sequence ID" value="BAM81673.1"/>
    <property type="molecule type" value="Genomic_DNA"/>
</dbReference>
<reference evidence="2 3" key="2">
    <citation type="journal article" date="2007" name="BMC Biol.">
        <title>A 100%-complete sequence reveals unusually simple genomic features in the hot-spring red alga Cyanidioschyzon merolae.</title>
        <authorList>
            <person name="Nozaki H."/>
            <person name="Takano H."/>
            <person name="Misumi O."/>
            <person name="Terasawa K."/>
            <person name="Matsuzaki M."/>
            <person name="Maruyama S."/>
            <person name="Nishida K."/>
            <person name="Yagisawa F."/>
            <person name="Yoshida Y."/>
            <person name="Fujiwara T."/>
            <person name="Takio S."/>
            <person name="Tamura K."/>
            <person name="Chung S.J."/>
            <person name="Nakamura S."/>
            <person name="Kuroiwa H."/>
            <person name="Tanaka K."/>
            <person name="Sato N."/>
            <person name="Kuroiwa T."/>
        </authorList>
    </citation>
    <scope>NUCLEOTIDE SEQUENCE [LARGE SCALE GENOMIC DNA]</scope>
    <source>
        <strain evidence="2 3">10D</strain>
    </source>
</reference>
<gene>
    <name evidence="2" type="ORF">CYME_CMO351C</name>
</gene>
<evidence type="ECO:0000256" key="1">
    <source>
        <dbReference type="SAM" id="MobiDB-lite"/>
    </source>
</evidence>
<dbReference type="KEGG" id="cme:CYME_CMO351C"/>
<feature type="compositionally biased region" description="Polar residues" evidence="1">
    <location>
        <begin position="422"/>
        <end position="439"/>
    </location>
</feature>
<accession>M1VJW3</accession>
<sequence>MEAAGAADAHVGNMPVRSFFRHRAANCTNIDTAPMKRRPEKRIRAPAHVLSGVRLAVVTPNAAAVNCQQQRSAWRRGCQLAVVHPSTDMSSTVTRMEQRECTARSALHADARRVWYQRTCAKREAWQWRALSATRGEAWYTRERLTAARRPLHNGQGMLRALDTHPDVALVACCTAESAFLWNIRQAASMEHWHVMGYLMPPSTSSSGGNGSSGSGNVRPGLQRRFGDQGIQGSASPDLWGGIQWQSTRSEGKLLAWTNRALGVYSLERTDSGIHPWTAPEQPSPIAPFWHFSLPAASSSRIQAAAWYTDAAAFSDPHPTLMLLCGCNRDGPFAGIMDQRERPDWRRFARFLIRDRTHGHASMPVGIWSSHHRLAPTLVGVVYTDVLQLHDARMLSTNSLTSSAASVLGQIGVGLGPQVCPGSSKSPWNTSGQNRQESGGSFAKQYRGGTSASTAHLWDAYETVTNTTMIARFPTPCRFSSIQPLPEDAQHPDCLSLAVTTPTFRRCAILDIDRQAFGQSVERGASTSWNGPLRLRWCFEPETEATCATRPYRAAAEDGRILSSAAPFARFPNSSNACEQEYRRNLLITLARNSSSVASGLESSPLQARLEQPAIPGALPQATSALHTTSAPLNSILSHEYRYPAAQYLQSIGEESASLRYTSWRFGNNIRPSIRADTHHGTVLLACPLTDQNDCAHLCLFDLSIPGRDTKCTALDDASVPLSASWILDEMLGLPRGRGTVSGLALGCGMPTPAILLGCIEANQRTLPHFFLGSI</sequence>
<dbReference type="RefSeq" id="XP_005537709.1">
    <property type="nucleotide sequence ID" value="XM_005537652.1"/>
</dbReference>
<feature type="region of interest" description="Disordered" evidence="1">
    <location>
        <begin position="204"/>
        <end position="228"/>
    </location>
</feature>
<organism evidence="2 3">
    <name type="scientific">Cyanidioschyzon merolae (strain NIES-3377 / 10D)</name>
    <name type="common">Unicellular red alga</name>
    <dbReference type="NCBI Taxonomy" id="280699"/>
    <lineage>
        <taxon>Eukaryota</taxon>
        <taxon>Rhodophyta</taxon>
        <taxon>Bangiophyceae</taxon>
        <taxon>Cyanidiales</taxon>
        <taxon>Cyanidiaceae</taxon>
        <taxon>Cyanidioschyzon</taxon>
    </lineage>
</organism>
<evidence type="ECO:0000313" key="2">
    <source>
        <dbReference type="EMBL" id="BAM81673.1"/>
    </source>
</evidence>
<feature type="region of interest" description="Disordered" evidence="1">
    <location>
        <begin position="422"/>
        <end position="447"/>
    </location>
</feature>